<organism evidence="1 2">
    <name type="scientific">Pluteus cervinus</name>
    <dbReference type="NCBI Taxonomy" id="181527"/>
    <lineage>
        <taxon>Eukaryota</taxon>
        <taxon>Fungi</taxon>
        <taxon>Dikarya</taxon>
        <taxon>Basidiomycota</taxon>
        <taxon>Agaricomycotina</taxon>
        <taxon>Agaricomycetes</taxon>
        <taxon>Agaricomycetidae</taxon>
        <taxon>Agaricales</taxon>
        <taxon>Pluteineae</taxon>
        <taxon>Pluteaceae</taxon>
        <taxon>Pluteus</taxon>
    </lineage>
</organism>
<gene>
    <name evidence="1" type="ORF">BDN72DRAFT_897131</name>
</gene>
<dbReference type="Proteomes" id="UP000308600">
    <property type="component" value="Unassembled WGS sequence"/>
</dbReference>
<evidence type="ECO:0000313" key="2">
    <source>
        <dbReference type="Proteomes" id="UP000308600"/>
    </source>
</evidence>
<keyword evidence="2" id="KW-1185">Reference proteome</keyword>
<dbReference type="EMBL" id="ML208327">
    <property type="protein sequence ID" value="TFK69655.1"/>
    <property type="molecule type" value="Genomic_DNA"/>
</dbReference>
<reference evidence="1 2" key="1">
    <citation type="journal article" date="2019" name="Nat. Ecol. Evol.">
        <title>Megaphylogeny resolves global patterns of mushroom evolution.</title>
        <authorList>
            <person name="Varga T."/>
            <person name="Krizsan K."/>
            <person name="Foldi C."/>
            <person name="Dima B."/>
            <person name="Sanchez-Garcia M."/>
            <person name="Sanchez-Ramirez S."/>
            <person name="Szollosi G.J."/>
            <person name="Szarkandi J.G."/>
            <person name="Papp V."/>
            <person name="Albert L."/>
            <person name="Andreopoulos W."/>
            <person name="Angelini C."/>
            <person name="Antonin V."/>
            <person name="Barry K.W."/>
            <person name="Bougher N.L."/>
            <person name="Buchanan P."/>
            <person name="Buyck B."/>
            <person name="Bense V."/>
            <person name="Catcheside P."/>
            <person name="Chovatia M."/>
            <person name="Cooper J."/>
            <person name="Damon W."/>
            <person name="Desjardin D."/>
            <person name="Finy P."/>
            <person name="Geml J."/>
            <person name="Haridas S."/>
            <person name="Hughes K."/>
            <person name="Justo A."/>
            <person name="Karasinski D."/>
            <person name="Kautmanova I."/>
            <person name="Kiss B."/>
            <person name="Kocsube S."/>
            <person name="Kotiranta H."/>
            <person name="LaButti K.M."/>
            <person name="Lechner B.E."/>
            <person name="Liimatainen K."/>
            <person name="Lipzen A."/>
            <person name="Lukacs Z."/>
            <person name="Mihaltcheva S."/>
            <person name="Morgado L.N."/>
            <person name="Niskanen T."/>
            <person name="Noordeloos M.E."/>
            <person name="Ohm R.A."/>
            <person name="Ortiz-Santana B."/>
            <person name="Ovrebo C."/>
            <person name="Racz N."/>
            <person name="Riley R."/>
            <person name="Savchenko A."/>
            <person name="Shiryaev A."/>
            <person name="Soop K."/>
            <person name="Spirin V."/>
            <person name="Szebenyi C."/>
            <person name="Tomsovsky M."/>
            <person name="Tulloss R.E."/>
            <person name="Uehling J."/>
            <person name="Grigoriev I.V."/>
            <person name="Vagvolgyi C."/>
            <person name="Papp T."/>
            <person name="Martin F.M."/>
            <person name="Miettinen O."/>
            <person name="Hibbett D.S."/>
            <person name="Nagy L.G."/>
        </authorList>
    </citation>
    <scope>NUCLEOTIDE SEQUENCE [LARGE SCALE GENOMIC DNA]</scope>
    <source>
        <strain evidence="1 2">NL-1719</strain>
    </source>
</reference>
<protein>
    <submittedName>
        <fullName evidence="1">Aminophospholipid-transporting P-type ATPase</fullName>
    </submittedName>
</protein>
<evidence type="ECO:0000313" key="1">
    <source>
        <dbReference type="EMBL" id="TFK69655.1"/>
    </source>
</evidence>
<proteinExistence type="predicted"/>
<sequence length="1145" mass="125597">MEGAISENPSSSPEANAIRAVAFPNEPSTVEEKTTRPRGVELKRNLTQEDRELAAAGYEHLEAAKNAKAETSDSKVDIDEHHLPYSRLEEALGTSIDTKDASQSNGLTSDEAKARLEKYGPNVLTPPKKKSALRKFLDRLLTMFNILLMVAGVLVYILLGIDPKNNFQNTYLGAILIFVAFLNATIDYYQIQKSEAILASFLALIPPSCRVVRDGTITSTPAANLVKGDVVLVRTGDKTPADLLVFASSDLKVDNSSLTGESEPQERHGVPNGTQARPVEAENLIFNSTLVVNGEAWGIVVRTGDHTLIGQIASLTGGETGNESPLAQEISRFVTIVSTIAVSFAVIFFIVGITTVYKGKAAQTVTFAMSILVAFVPEGLPSVMTLLLTIAAKRMAKQNVLVKDLQGVETLGSVSLQTTDKTGTLTRNQMTVTNLWSGEKMYTAFQSNNDDETTSNFSLDAPGMREMVDVAALNSRVKFDNPHAKFEERTILGDATETGLTRFAGRSLGGNYDAHVKAYPKKFEVPFNSTNKWALVILDKPHESGVLTAYLKGAPERVLTRCTTYLKDGAAVPITDDFHASYEEAYNYMASRGHRVIACAQALLPAEAYPADYGFSLSDLKYPTTDYCFIGLVSLEDPPKHGVREAIGTLRQAGIKVMMVTGDHPKTAEAIARKINLIIADTKETLSAKTGRPVEEIYDDEVGAVVVHGDQIDELQGWQWDQIFAKDEIVFARTSPKHKLEIVKRAQALGHIVGVTGDGVNDAPALKKADLGIAMNMSGSDVSKEAANMILLDDNFASTVKGVAEGRQIFVNLKRSIQYTITHSTPEVIPQLLYVVVPIPAPLSAILILVIDLGFELLVALSFAWDKPETKDGLMQMIPRRPVNQQTIMSRKRRALHKSRTIVRDAETQEPIGPSRLSRFMSDLKEPFTRRFWADKLEPSNDEKLVDWKLLSYAYLEVGVIETIGSLLAYFVVFFKNGFTPSDLKTAQLAGIYFLKNSPDFTNSRGHVISGSDQVNALGQAQGIVYLSIFIMQCFNVFAVKARMSYPFGRNAVGNIWNFAGILAGACLGIFIIYTPPLHVVFGGSFHLSPLYWLIPAAFGVLILAWASLRVVLQRNSIEQSRVKEIKGLMMFPTMRTMSMRSRTK</sequence>
<name>A0ACD3AUZ4_9AGAR</name>
<accession>A0ACD3AUZ4</accession>